<evidence type="ECO:0000259" key="3">
    <source>
        <dbReference type="Pfam" id="PF03448"/>
    </source>
</evidence>
<dbReference type="HOGENOM" id="CLU_111962_1_1_9"/>
<dbReference type="AlphaFoldDB" id="G9QMR7"/>
<dbReference type="Gene3D" id="1.25.60.10">
    <property type="entry name" value="MgtE N-terminal domain-like"/>
    <property type="match status" value="1"/>
</dbReference>
<gene>
    <name evidence="4" type="ORF">HMPREF1015_00834</name>
</gene>
<evidence type="ECO:0000313" key="4">
    <source>
        <dbReference type="EMBL" id="EHL76888.1"/>
    </source>
</evidence>
<keyword evidence="2" id="KW-0812">Transmembrane</keyword>
<dbReference type="InterPro" id="IPR006668">
    <property type="entry name" value="Mg_transptr_MgtE_intracell_dom"/>
</dbReference>
<comment type="caution">
    <text evidence="4">The sequence shown here is derived from an EMBL/GenBank/DDBJ whole genome shotgun (WGS) entry which is preliminary data.</text>
</comment>
<evidence type="ECO:0000256" key="1">
    <source>
        <dbReference type="SAM" id="Coils"/>
    </source>
</evidence>
<reference evidence="4 5" key="1">
    <citation type="submission" date="2011-09" db="EMBL/GenBank/DDBJ databases">
        <title>The Genome Sequence of Bacillus smithii 7_3_47FAA.</title>
        <authorList>
            <consortium name="The Broad Institute Genome Sequencing Platform"/>
            <person name="Earl A."/>
            <person name="Ward D."/>
            <person name="Feldgarden M."/>
            <person name="Gevers D."/>
            <person name="Daigneault M."/>
            <person name="Strauss J."/>
            <person name="Allen-Vercoe E."/>
            <person name="Young S.K."/>
            <person name="Zeng Q."/>
            <person name="Gargeya S."/>
            <person name="Fitzgerald M."/>
            <person name="Haas B."/>
            <person name="Abouelleil A."/>
            <person name="Alvarado L."/>
            <person name="Arachchi H.M."/>
            <person name="Berlin A."/>
            <person name="Brown A."/>
            <person name="Chapman S.B."/>
            <person name="Chen Z."/>
            <person name="Dunbar C."/>
            <person name="Freedman E."/>
            <person name="Gearin G."/>
            <person name="Goldberg J."/>
            <person name="Griggs A."/>
            <person name="Gujja S."/>
            <person name="Heiman D."/>
            <person name="Howarth C."/>
            <person name="Larson L."/>
            <person name="Lui A."/>
            <person name="MacDonald P.J.P."/>
            <person name="Montmayeur A."/>
            <person name="Murphy C."/>
            <person name="Neiman D."/>
            <person name="Pearson M."/>
            <person name="Priest M."/>
            <person name="Roberts A."/>
            <person name="Saif S."/>
            <person name="Shea T."/>
            <person name="Shenoy N."/>
            <person name="Sisk P."/>
            <person name="Stolte C."/>
            <person name="Sykes S."/>
            <person name="Wortman J."/>
            <person name="Nusbaum C."/>
            <person name="Birren B."/>
        </authorList>
    </citation>
    <scope>NUCLEOTIDE SEQUENCE [LARGE SCALE GENOMIC DNA]</scope>
    <source>
        <strain evidence="4 5">7_3_47FAA</strain>
    </source>
</reference>
<feature type="transmembrane region" description="Helical" evidence="2">
    <location>
        <begin position="20"/>
        <end position="42"/>
    </location>
</feature>
<keyword evidence="1" id="KW-0175">Coiled coil</keyword>
<evidence type="ECO:0000313" key="5">
    <source>
        <dbReference type="Proteomes" id="UP000011747"/>
    </source>
</evidence>
<dbReference type="EMBL" id="ACWF01000120">
    <property type="protein sequence ID" value="EHL76888.1"/>
    <property type="molecule type" value="Genomic_DNA"/>
</dbReference>
<keyword evidence="2" id="KW-1133">Transmembrane helix</keyword>
<accession>G9QMR7</accession>
<feature type="domain" description="Magnesium transporter MgtE intracellular" evidence="3">
    <location>
        <begin position="128"/>
        <end position="199"/>
    </location>
</feature>
<organism evidence="4 5">
    <name type="scientific">Bacillus smithii 7_3_47FAA</name>
    <dbReference type="NCBI Taxonomy" id="665952"/>
    <lineage>
        <taxon>Bacteria</taxon>
        <taxon>Bacillati</taxon>
        <taxon>Bacillota</taxon>
        <taxon>Bacilli</taxon>
        <taxon>Bacillales</taxon>
        <taxon>Bacillaceae</taxon>
        <taxon>Bacillus</taxon>
    </lineage>
</organism>
<dbReference type="Gene3D" id="1.10.287.510">
    <property type="entry name" value="Helix hairpin bin"/>
    <property type="match status" value="1"/>
</dbReference>
<dbReference type="SUPFAM" id="SSF158791">
    <property type="entry name" value="MgtE N-terminal domain-like"/>
    <property type="match status" value="1"/>
</dbReference>
<dbReference type="PATRIC" id="fig|665952.3.peg.2396"/>
<dbReference type="InterPro" id="IPR038076">
    <property type="entry name" value="MgtE_N_sf"/>
</dbReference>
<evidence type="ECO:0000256" key="2">
    <source>
        <dbReference type="SAM" id="Phobius"/>
    </source>
</evidence>
<sequence>MAKNKKSGKQDQEEKGYSAFQWILFVGIIPLVFAAVIAYFVMSVSGVSFADAIKKAGGKIPFLDQMAASQEQKQKMNEYVHKIASLEKEVKKKQSKIDQLQNQLDSANSKMEDLQVENDRLNIEMENLSKQKQAANKAQMSKNVAKTYETMSPQNVAAILMKMTDEQAVSILSQLNTDQQAQVLEKLPPVTAAKYTRLLANP</sequence>
<dbReference type="RefSeq" id="WP_003354582.1">
    <property type="nucleotide sequence ID" value="NZ_JH414757.1"/>
</dbReference>
<keyword evidence="5" id="KW-1185">Reference proteome</keyword>
<protein>
    <recommendedName>
        <fullName evidence="3">Magnesium transporter MgtE intracellular domain-containing protein</fullName>
    </recommendedName>
</protein>
<dbReference type="Proteomes" id="UP000011747">
    <property type="component" value="Unassembled WGS sequence"/>
</dbReference>
<feature type="coiled-coil region" evidence="1">
    <location>
        <begin position="69"/>
        <end position="138"/>
    </location>
</feature>
<dbReference type="Pfam" id="PF03448">
    <property type="entry name" value="MgtE_N"/>
    <property type="match status" value="1"/>
</dbReference>
<name>G9QMR7_9BACI</name>
<proteinExistence type="predicted"/>
<keyword evidence="2" id="KW-0472">Membrane</keyword>